<evidence type="ECO:0000256" key="6">
    <source>
        <dbReference type="ARBA" id="ARBA00023136"/>
    </source>
</evidence>
<evidence type="ECO:0000313" key="11">
    <source>
        <dbReference type="Proteomes" id="UP000781958"/>
    </source>
</evidence>
<feature type="transmembrane region" description="Helical" evidence="7">
    <location>
        <begin position="84"/>
        <end position="106"/>
    </location>
</feature>
<organism evidence="10 11">
    <name type="scientific">Azospirillum rugosum</name>
    <dbReference type="NCBI Taxonomy" id="416170"/>
    <lineage>
        <taxon>Bacteria</taxon>
        <taxon>Pseudomonadati</taxon>
        <taxon>Pseudomonadota</taxon>
        <taxon>Alphaproteobacteria</taxon>
        <taxon>Rhodospirillales</taxon>
        <taxon>Azospirillaceae</taxon>
        <taxon>Azospirillum</taxon>
    </lineage>
</organism>
<reference evidence="10 11" key="1">
    <citation type="submission" date="2021-03" db="EMBL/GenBank/DDBJ databases">
        <title>Genomic Encyclopedia of Type Strains, Phase III (KMG-III): the genomes of soil and plant-associated and newly described type strains.</title>
        <authorList>
            <person name="Whitman W."/>
        </authorList>
    </citation>
    <scope>NUCLEOTIDE SEQUENCE [LARGE SCALE GENOMIC DNA]</scope>
    <source>
        <strain evidence="10 11">IMMIB AFH-6</strain>
    </source>
</reference>
<dbReference type="PANTHER" id="PTHR30465:SF0">
    <property type="entry name" value="OLIGOPEPTIDE TRANSPORT SYSTEM PERMEASE PROTEIN APPB"/>
    <property type="match status" value="1"/>
</dbReference>
<feature type="transmembrane region" description="Helical" evidence="7">
    <location>
        <begin position="234"/>
        <end position="258"/>
    </location>
</feature>
<dbReference type="Proteomes" id="UP000781958">
    <property type="component" value="Unassembled WGS sequence"/>
</dbReference>
<keyword evidence="4 7" id="KW-0812">Transmembrane</keyword>
<dbReference type="RefSeq" id="WP_209767903.1">
    <property type="nucleotide sequence ID" value="NZ_JAGINP010000013.1"/>
</dbReference>
<sequence length="265" mass="25909">MLSFALRRLAAVVPALLVFALCAALAAAAYAHDWSGALRAALVGLPVTGALVVPPLAAGTLLGALLGLAASLRPRSLAGGAGRTLGALGPGLPGFLLAAVFAASFAMEGRSALAALPLVWLALAVPPAAQTARLAREALDDELHGPSGDGFGDELPRAPGSVALMAARGRGLGERAVVWHHAVPLGVAAVAGGLRIAAVATVTGAVAAESLFGLPGAGRLFTTAASTGNAGTAIPALAALCGLAVLLGAGGAVLHGWLDPRARRP</sequence>
<comment type="caution">
    <text evidence="10">The sequence shown here is derived from an EMBL/GenBank/DDBJ whole genome shotgun (WGS) entry which is preliminary data.</text>
</comment>
<feature type="signal peptide" evidence="8">
    <location>
        <begin position="1"/>
        <end position="31"/>
    </location>
</feature>
<evidence type="ECO:0000256" key="5">
    <source>
        <dbReference type="ARBA" id="ARBA00022989"/>
    </source>
</evidence>
<feature type="chain" id="PRO_5046307318" evidence="8">
    <location>
        <begin position="32"/>
        <end position="265"/>
    </location>
</feature>
<feature type="transmembrane region" description="Helical" evidence="7">
    <location>
        <begin position="47"/>
        <end position="72"/>
    </location>
</feature>
<feature type="transmembrane region" description="Helical" evidence="7">
    <location>
        <begin position="112"/>
        <end position="129"/>
    </location>
</feature>
<keyword evidence="11" id="KW-1185">Reference proteome</keyword>
<feature type="domain" description="ABC transmembrane type-1" evidence="9">
    <location>
        <begin position="166"/>
        <end position="264"/>
    </location>
</feature>
<comment type="subcellular location">
    <subcellularLocation>
        <location evidence="1">Cell membrane</location>
        <topology evidence="1">Multi-pass membrane protein</topology>
    </subcellularLocation>
</comment>
<accession>A0ABS4SN29</accession>
<name>A0ABS4SN29_9PROT</name>
<evidence type="ECO:0000256" key="2">
    <source>
        <dbReference type="ARBA" id="ARBA00022448"/>
    </source>
</evidence>
<evidence type="ECO:0000256" key="7">
    <source>
        <dbReference type="SAM" id="Phobius"/>
    </source>
</evidence>
<evidence type="ECO:0000256" key="4">
    <source>
        <dbReference type="ARBA" id="ARBA00022692"/>
    </source>
</evidence>
<keyword evidence="5 7" id="KW-1133">Transmembrane helix</keyword>
<dbReference type="InterPro" id="IPR000515">
    <property type="entry name" value="MetI-like"/>
</dbReference>
<evidence type="ECO:0000313" key="10">
    <source>
        <dbReference type="EMBL" id="MBP2293976.1"/>
    </source>
</evidence>
<keyword evidence="8" id="KW-0732">Signal</keyword>
<keyword evidence="2" id="KW-0813">Transport</keyword>
<evidence type="ECO:0000256" key="3">
    <source>
        <dbReference type="ARBA" id="ARBA00022475"/>
    </source>
</evidence>
<dbReference type="Pfam" id="PF00528">
    <property type="entry name" value="BPD_transp_1"/>
    <property type="match status" value="1"/>
</dbReference>
<keyword evidence="3" id="KW-1003">Cell membrane</keyword>
<keyword evidence="6 7" id="KW-0472">Membrane</keyword>
<evidence type="ECO:0000256" key="1">
    <source>
        <dbReference type="ARBA" id="ARBA00004651"/>
    </source>
</evidence>
<proteinExistence type="predicted"/>
<evidence type="ECO:0000259" key="9">
    <source>
        <dbReference type="Pfam" id="PF00528"/>
    </source>
</evidence>
<dbReference type="EMBL" id="JAGINP010000013">
    <property type="protein sequence ID" value="MBP2293976.1"/>
    <property type="molecule type" value="Genomic_DNA"/>
</dbReference>
<gene>
    <name evidence="10" type="ORF">J2851_003761</name>
</gene>
<evidence type="ECO:0000256" key="8">
    <source>
        <dbReference type="SAM" id="SignalP"/>
    </source>
</evidence>
<dbReference type="PANTHER" id="PTHR30465">
    <property type="entry name" value="INNER MEMBRANE ABC TRANSPORTER"/>
    <property type="match status" value="1"/>
</dbReference>
<protein>
    <submittedName>
        <fullName evidence="10">ABC-type dipeptide/oligopeptide/nickel transport system permease component</fullName>
    </submittedName>
</protein>